<accession>A0A1M5MV47</accession>
<reference evidence="1 2" key="1">
    <citation type="submission" date="2016-11" db="EMBL/GenBank/DDBJ databases">
        <authorList>
            <person name="Jaros S."/>
            <person name="Januszkiewicz K."/>
            <person name="Wedrychowicz H."/>
        </authorList>
    </citation>
    <scope>NUCLEOTIDE SEQUENCE [LARGE SCALE GENOMIC DNA]</scope>
    <source>
        <strain evidence="1 2">DSM 28715</strain>
    </source>
</reference>
<dbReference type="Proteomes" id="UP000184074">
    <property type="component" value="Unassembled WGS sequence"/>
</dbReference>
<keyword evidence="2" id="KW-1185">Reference proteome</keyword>
<gene>
    <name evidence="1" type="ORF">SAMN05444003_1039</name>
</gene>
<evidence type="ECO:0000313" key="2">
    <source>
        <dbReference type="Proteomes" id="UP000184074"/>
    </source>
</evidence>
<evidence type="ECO:0000313" key="1">
    <source>
        <dbReference type="EMBL" id="SHG81151.1"/>
    </source>
</evidence>
<dbReference type="OrthoDB" id="7557530at2"/>
<dbReference type="AlphaFoldDB" id="A0A1M5MV47"/>
<proteinExistence type="predicted"/>
<name>A0A1M5MV47_9RHOB</name>
<protein>
    <submittedName>
        <fullName evidence="1">Uncharacterized protein</fullName>
    </submittedName>
</protein>
<dbReference type="EMBL" id="FQXB01000001">
    <property type="protein sequence ID" value="SHG81151.1"/>
    <property type="molecule type" value="Genomic_DNA"/>
</dbReference>
<sequence length="237" mass="25610">MLGFDTKHISASDQDASPALAQMKAAVENAKENNPFVVYEATGHDLVYAIFDIAKNDEGVHLEKALGIVGALAGYSCAMSAGLTAEQQDAPKDPAAHAKRIDHLVFGSNSSLYRVWQSKAVFLGETKTLDFQELVSRHNAQIGTPEFGTAKLPQGRFVEEKPITLLLDHWKDMIGILNRYDEHYAGWPISWAAAGAQLMEMGQSAIPAGEALQILLEYAVPMSRVGAADTNSKPEAA</sequence>
<organism evidence="1 2">
    <name type="scientific">Cognatiyoonia sediminum</name>
    <dbReference type="NCBI Taxonomy" id="1508389"/>
    <lineage>
        <taxon>Bacteria</taxon>
        <taxon>Pseudomonadati</taxon>
        <taxon>Pseudomonadota</taxon>
        <taxon>Alphaproteobacteria</taxon>
        <taxon>Rhodobacterales</taxon>
        <taxon>Paracoccaceae</taxon>
        <taxon>Cognatiyoonia</taxon>
    </lineage>
</organism>